<comment type="catalytic activity">
    <reaction evidence="1 5 6">
        <text>[protein]-peptidylproline (omega=180) = [protein]-peptidylproline (omega=0)</text>
        <dbReference type="Rhea" id="RHEA:16237"/>
        <dbReference type="Rhea" id="RHEA-COMP:10747"/>
        <dbReference type="Rhea" id="RHEA-COMP:10748"/>
        <dbReference type="ChEBI" id="CHEBI:83833"/>
        <dbReference type="ChEBI" id="CHEBI:83834"/>
        <dbReference type="EC" id="5.2.1.8"/>
    </reaction>
</comment>
<dbReference type="Proteomes" id="UP000253782">
    <property type="component" value="Unassembled WGS sequence"/>
</dbReference>
<evidence type="ECO:0000256" key="1">
    <source>
        <dbReference type="ARBA" id="ARBA00000971"/>
    </source>
</evidence>
<reference evidence="9 10" key="1">
    <citation type="submission" date="2018-07" db="EMBL/GenBank/DDBJ databases">
        <title>Dyella tabacisoli L4-6T, whole genome shotgun sequence.</title>
        <authorList>
            <person name="Zhou X.-K."/>
            <person name="Li W.-J."/>
            <person name="Duan Y.-Q."/>
        </authorList>
    </citation>
    <scope>NUCLEOTIDE SEQUENCE [LARGE SCALE GENOMIC DNA]</scope>
    <source>
        <strain evidence="9 10">L4-6</strain>
    </source>
</reference>
<keyword evidence="4 5" id="KW-0413">Isomerase</keyword>
<dbReference type="Gene3D" id="1.10.287.460">
    <property type="entry name" value="Peptidyl-prolyl cis-trans isomerase, FKBP-type, N-terminal domain"/>
    <property type="match status" value="1"/>
</dbReference>
<dbReference type="EC" id="5.2.1.8" evidence="6"/>
<dbReference type="InterPro" id="IPR000774">
    <property type="entry name" value="PPIase_FKBP_N"/>
</dbReference>
<evidence type="ECO:0000256" key="4">
    <source>
        <dbReference type="ARBA" id="ARBA00023235"/>
    </source>
</evidence>
<dbReference type="AlphaFoldDB" id="A0A369UI43"/>
<accession>A0A369UI43</accession>
<evidence type="ECO:0000256" key="5">
    <source>
        <dbReference type="PROSITE-ProRule" id="PRU00277"/>
    </source>
</evidence>
<evidence type="ECO:0000256" key="3">
    <source>
        <dbReference type="ARBA" id="ARBA00023110"/>
    </source>
</evidence>
<dbReference type="Pfam" id="PF00254">
    <property type="entry name" value="FKBP_C"/>
    <property type="match status" value="1"/>
</dbReference>
<protein>
    <recommendedName>
        <fullName evidence="6">Peptidyl-prolyl cis-trans isomerase</fullName>
        <ecNumber evidence="6">5.2.1.8</ecNumber>
    </recommendedName>
</protein>
<keyword evidence="10" id="KW-1185">Reference proteome</keyword>
<organism evidence="9 10">
    <name type="scientific">Dyella tabacisoli</name>
    <dbReference type="NCBI Taxonomy" id="2282381"/>
    <lineage>
        <taxon>Bacteria</taxon>
        <taxon>Pseudomonadati</taxon>
        <taxon>Pseudomonadota</taxon>
        <taxon>Gammaproteobacteria</taxon>
        <taxon>Lysobacterales</taxon>
        <taxon>Rhodanobacteraceae</taxon>
        <taxon>Dyella</taxon>
    </lineage>
</organism>
<keyword evidence="3 5" id="KW-0697">Rotamase</keyword>
<dbReference type="PROSITE" id="PS50059">
    <property type="entry name" value="FKBP_PPIASE"/>
    <property type="match status" value="1"/>
</dbReference>
<dbReference type="PROSITE" id="PS51257">
    <property type="entry name" value="PROKAR_LIPOPROTEIN"/>
    <property type="match status" value="1"/>
</dbReference>
<name>A0A369UI43_9GAMM</name>
<dbReference type="RefSeq" id="WP_114847161.1">
    <property type="nucleotide sequence ID" value="NZ_KZ857184.1"/>
</dbReference>
<dbReference type="EMBL" id="QQAH01000022">
    <property type="protein sequence ID" value="RDD80013.1"/>
    <property type="molecule type" value="Genomic_DNA"/>
</dbReference>
<gene>
    <name evidence="9" type="ORF">DVJ77_19265</name>
</gene>
<evidence type="ECO:0000256" key="7">
    <source>
        <dbReference type="SAM" id="SignalP"/>
    </source>
</evidence>
<dbReference type="PANTHER" id="PTHR43811:SF19">
    <property type="entry name" value="39 KDA FK506-BINDING NUCLEAR PROTEIN"/>
    <property type="match status" value="1"/>
</dbReference>
<evidence type="ECO:0000256" key="6">
    <source>
        <dbReference type="RuleBase" id="RU003915"/>
    </source>
</evidence>
<dbReference type="GO" id="GO:0006457">
    <property type="term" value="P:protein folding"/>
    <property type="evidence" value="ECO:0007669"/>
    <property type="project" value="InterPro"/>
</dbReference>
<feature type="domain" description="PPIase FKBP-type" evidence="8">
    <location>
        <begin position="160"/>
        <end position="246"/>
    </location>
</feature>
<comment type="similarity">
    <text evidence="2 6">Belongs to the FKBP-type PPIase family.</text>
</comment>
<evidence type="ECO:0000256" key="2">
    <source>
        <dbReference type="ARBA" id="ARBA00006577"/>
    </source>
</evidence>
<dbReference type="Pfam" id="PF01346">
    <property type="entry name" value="FKBP_N"/>
    <property type="match status" value="1"/>
</dbReference>
<feature type="chain" id="PRO_5016836132" description="Peptidyl-prolyl cis-trans isomerase" evidence="7">
    <location>
        <begin position="18"/>
        <end position="260"/>
    </location>
</feature>
<sequence length="260" mass="27607">MRPVAPVNLLTSFLALALLASCSADKSAPPVQSAAVGAHIAGLDTERKQVSYMVGLDLAKNMAPIKDEVDIDTVMQAMRSAQAGEKSLLSEAQAGAVRQRFVEHLRLKREAEQKALAAKNLQAGAAFLADHAGQAGIVTTASGLQYQVLRDAKGGKPKATDTVRVNYIGTFLNGAEFDNTYKTSHAASLVLNQIVPGIAEGLALMPVGSKYKFWIPAKLAYGEQGVRNAIEPNAALIYEIELVEIAGVPSNQPEQRGARD</sequence>
<dbReference type="GO" id="GO:0003755">
    <property type="term" value="F:peptidyl-prolyl cis-trans isomerase activity"/>
    <property type="evidence" value="ECO:0007669"/>
    <property type="project" value="UniProtKB-UniRule"/>
</dbReference>
<dbReference type="OrthoDB" id="9814548at2"/>
<dbReference type="Gene3D" id="3.10.50.40">
    <property type="match status" value="1"/>
</dbReference>
<evidence type="ECO:0000313" key="10">
    <source>
        <dbReference type="Proteomes" id="UP000253782"/>
    </source>
</evidence>
<dbReference type="InterPro" id="IPR046357">
    <property type="entry name" value="PPIase_dom_sf"/>
</dbReference>
<evidence type="ECO:0000313" key="9">
    <source>
        <dbReference type="EMBL" id="RDD80013.1"/>
    </source>
</evidence>
<dbReference type="InterPro" id="IPR001179">
    <property type="entry name" value="PPIase_FKBP_dom"/>
</dbReference>
<keyword evidence="7" id="KW-0732">Signal</keyword>
<proteinExistence type="inferred from homology"/>
<dbReference type="SUPFAM" id="SSF54534">
    <property type="entry name" value="FKBP-like"/>
    <property type="match status" value="1"/>
</dbReference>
<comment type="caution">
    <text evidence="9">The sequence shown here is derived from an EMBL/GenBank/DDBJ whole genome shotgun (WGS) entry which is preliminary data.</text>
</comment>
<feature type="signal peptide" evidence="7">
    <location>
        <begin position="1"/>
        <end position="17"/>
    </location>
</feature>
<dbReference type="InterPro" id="IPR036944">
    <property type="entry name" value="PPIase_FKBP_N_sf"/>
</dbReference>
<evidence type="ECO:0000259" key="8">
    <source>
        <dbReference type="PROSITE" id="PS50059"/>
    </source>
</evidence>
<dbReference type="PANTHER" id="PTHR43811">
    <property type="entry name" value="FKBP-TYPE PEPTIDYL-PROLYL CIS-TRANS ISOMERASE FKPA"/>
    <property type="match status" value="1"/>
</dbReference>